<dbReference type="EMBL" id="MZGX01000028">
    <property type="protein sequence ID" value="OPX42459.1"/>
    <property type="molecule type" value="Genomic_DNA"/>
</dbReference>
<feature type="transmembrane region" description="Helical" evidence="1">
    <location>
        <begin position="380"/>
        <end position="399"/>
    </location>
</feature>
<proteinExistence type="predicted"/>
<name>A0A1V4SF07_RUMHU</name>
<dbReference type="AlphaFoldDB" id="A0A1V4SF07"/>
<evidence type="ECO:0000313" key="4">
    <source>
        <dbReference type="EMBL" id="OPX42459.1"/>
    </source>
</evidence>
<accession>A0A1V4SF07</accession>
<evidence type="ECO:0000256" key="1">
    <source>
        <dbReference type="SAM" id="Phobius"/>
    </source>
</evidence>
<comment type="caution">
    <text evidence="3">The sequence shown here is derived from an EMBL/GenBank/DDBJ whole genome shotgun (WGS) entry which is preliminary data.</text>
</comment>
<keyword evidence="1" id="KW-0812">Transmembrane</keyword>
<reference evidence="3 5" key="1">
    <citation type="submission" date="2017-03" db="EMBL/GenBank/DDBJ databases">
        <title>Genome sequence of Clostridium hungatei DSM 14427.</title>
        <authorList>
            <person name="Poehlein A."/>
            <person name="Daniel R."/>
        </authorList>
    </citation>
    <scope>NUCLEOTIDE SEQUENCE [LARGE SCALE GENOMIC DNA]</scope>
    <source>
        <strain evidence="3 5">DSM 14427</strain>
    </source>
</reference>
<dbReference type="Proteomes" id="UP000191554">
    <property type="component" value="Unassembled WGS sequence"/>
</dbReference>
<dbReference type="EMBL" id="MZGX01000028">
    <property type="protein sequence ID" value="OPX42448.1"/>
    <property type="molecule type" value="Genomic_DNA"/>
</dbReference>
<evidence type="ECO:0000313" key="5">
    <source>
        <dbReference type="Proteomes" id="UP000191554"/>
    </source>
</evidence>
<keyword evidence="1" id="KW-0472">Membrane</keyword>
<keyword evidence="1" id="KW-1133">Transmembrane helix</keyword>
<sequence>MKRNIIIALILGVFLSVSCSLVAYALTANDQVTQAQLDAYPYWIEVIQPNYDSRQHTIIRSAGPIPASCFKFCTDGSGKRVLYIDNSPYNFIYCDHWIHVADGWTDYSQPYNFFARGGIEDSRWYVSVVGGNYSLLDYETAELNILNPVDNNTYNTYQDIKFKYTGFKYLEVVFNDKNIADDPKTGLVENNILNRFYDIPGEYTIPQSEIPYSNSEYELQFYYSSDGSNYVFWKSISFKIKPPDKKSITCNLSNGQTYNIPQDLIIRSVGYSPYTIYVNDLPIRRIVADCGFSLSPSMGNISTGSTNKQDFYNYRIGKNTVKAIKDDGTVILDLSVTYLRELIDSSELPSNTVGDGKMIDLSFPQRSDYPDGILGDVQFGFAYLIYLITFPFMAIAKLFSILNNHFATFLNSTSGVANFFRQMFGFLPTEVLTVIVITITLSSFFVILRMVRR</sequence>
<protein>
    <submittedName>
        <fullName evidence="3">Uncharacterized protein</fullName>
    </submittedName>
</protein>
<feature type="chain" id="PRO_5011903480" evidence="2">
    <location>
        <begin position="26"/>
        <end position="453"/>
    </location>
</feature>
<evidence type="ECO:0000256" key="2">
    <source>
        <dbReference type="SAM" id="SignalP"/>
    </source>
</evidence>
<evidence type="ECO:0000313" key="3">
    <source>
        <dbReference type="EMBL" id="OPX42448.1"/>
    </source>
</evidence>
<keyword evidence="5" id="KW-1185">Reference proteome</keyword>
<dbReference type="STRING" id="48256.CLHUN_35730"/>
<gene>
    <name evidence="3" type="ORF">CLHUN_35730</name>
    <name evidence="4" type="ORF">CLHUN_35840</name>
</gene>
<organism evidence="3 5">
    <name type="scientific">Ruminiclostridium hungatei</name>
    <name type="common">Clostridium hungatei</name>
    <dbReference type="NCBI Taxonomy" id="48256"/>
    <lineage>
        <taxon>Bacteria</taxon>
        <taxon>Bacillati</taxon>
        <taxon>Bacillota</taxon>
        <taxon>Clostridia</taxon>
        <taxon>Eubacteriales</taxon>
        <taxon>Oscillospiraceae</taxon>
        <taxon>Ruminiclostridium</taxon>
    </lineage>
</organism>
<feature type="signal peptide" evidence="2">
    <location>
        <begin position="1"/>
        <end position="25"/>
    </location>
</feature>
<dbReference type="PROSITE" id="PS51257">
    <property type="entry name" value="PROKAR_LIPOPROTEIN"/>
    <property type="match status" value="1"/>
</dbReference>
<dbReference type="RefSeq" id="WP_080065997.1">
    <property type="nucleotide sequence ID" value="NZ_MZGX01000028.1"/>
</dbReference>
<feature type="transmembrane region" description="Helical" evidence="1">
    <location>
        <begin position="431"/>
        <end position="451"/>
    </location>
</feature>
<keyword evidence="2" id="KW-0732">Signal</keyword>